<dbReference type="AlphaFoldDB" id="A0A250L4V2"/>
<sequence>MRASKQGTVGKAEKAALEQRPGGARFERARGPASDMRRFVPCNVDGPKAPRGGRFADSDEAARQAAERPGNTDSYTRRTRAVQPRSRGVRKIQTRVPFAFRTIAATAARRRPRHACKQPTATRGGPLRARLQ</sequence>
<organism evidence="2">
    <name type="scientific">Burkholderia contaminans</name>
    <dbReference type="NCBI Taxonomy" id="488447"/>
    <lineage>
        <taxon>Bacteria</taxon>
        <taxon>Pseudomonadati</taxon>
        <taxon>Pseudomonadota</taxon>
        <taxon>Betaproteobacteria</taxon>
        <taxon>Burkholderiales</taxon>
        <taxon>Burkholderiaceae</taxon>
        <taxon>Burkholderia</taxon>
        <taxon>Burkholderia cepacia complex</taxon>
    </lineage>
</organism>
<reference evidence="2" key="2">
    <citation type="journal article" date="2017" name="Genome Announc.">
        <title>High-Quality Draft Genome Sequence of Burkholderia contaminans CH-1, a Gram-Negative Bacterium That Metabolizes 2-Azahypoxanthine, a Plant Growth-Regulating Compound.</title>
        <authorList>
            <person name="Choi J.-H."/>
            <person name="Sugiura H."/>
            <person name="Moriuchi R."/>
            <person name="Kawagishi H."/>
            <person name="Dohra H."/>
        </authorList>
    </citation>
    <scope>NUCLEOTIDE SEQUENCE</scope>
    <source>
        <strain evidence="2">CH-1</strain>
    </source>
</reference>
<name>A0A250L4V2_9BURK</name>
<gene>
    <name evidence="2" type="ORF">BCCH1_20400</name>
</gene>
<feature type="compositionally biased region" description="Basic and acidic residues" evidence="1">
    <location>
        <begin position="25"/>
        <end position="38"/>
    </location>
</feature>
<protein>
    <submittedName>
        <fullName evidence="2">Uncharacterized protein</fullName>
    </submittedName>
</protein>
<feature type="compositionally biased region" description="Basic and acidic residues" evidence="1">
    <location>
        <begin position="54"/>
        <end position="66"/>
    </location>
</feature>
<feature type="region of interest" description="Disordered" evidence="1">
    <location>
        <begin position="1"/>
        <end position="89"/>
    </location>
</feature>
<evidence type="ECO:0000256" key="1">
    <source>
        <dbReference type="SAM" id="MobiDB-lite"/>
    </source>
</evidence>
<accession>A0A250L4V2</accession>
<feature type="region of interest" description="Disordered" evidence="1">
    <location>
        <begin position="105"/>
        <end position="132"/>
    </location>
</feature>
<evidence type="ECO:0000313" key="2">
    <source>
        <dbReference type="EMBL" id="BBA39617.1"/>
    </source>
</evidence>
<reference evidence="2" key="1">
    <citation type="journal article" date="2016" name="Biosci. Biotechnol. Biochem.">
        <title>Bioconversion of AHX to AOH by resting cells of Burkholderia contaminans CH-1.</title>
        <authorList>
            <person name="Choi J.H."/>
            <person name="Kikuchi A."/>
            <person name="Pumkaeo P."/>
            <person name="Hirai H."/>
            <person name="Tokuyama S."/>
            <person name="Kawagishi H."/>
        </authorList>
    </citation>
    <scope>NUCLEOTIDE SEQUENCE</scope>
    <source>
        <strain evidence="2">CH-1</strain>
    </source>
</reference>
<proteinExistence type="predicted"/>
<dbReference type="EMBL" id="AP018357">
    <property type="protein sequence ID" value="BBA39617.1"/>
    <property type="molecule type" value="Genomic_DNA"/>
</dbReference>